<evidence type="ECO:0008006" key="4">
    <source>
        <dbReference type="Google" id="ProtNLM"/>
    </source>
</evidence>
<dbReference type="Pfam" id="PF02493">
    <property type="entry name" value="MORN"/>
    <property type="match status" value="9"/>
</dbReference>
<protein>
    <recommendedName>
        <fullName evidence="4">MORN repeat protein</fullName>
    </recommendedName>
</protein>
<reference evidence="2" key="1">
    <citation type="submission" date="2021-01" db="EMBL/GenBank/DDBJ databases">
        <authorList>
            <consortium name="Genoscope - CEA"/>
            <person name="William W."/>
        </authorList>
    </citation>
    <scope>NUCLEOTIDE SEQUENCE</scope>
</reference>
<dbReference type="PANTHER" id="PTHR23084">
    <property type="entry name" value="PHOSPHATIDYLINOSITOL-4-PHOSPHATE 5-KINASE RELATED"/>
    <property type="match status" value="1"/>
</dbReference>
<dbReference type="SMART" id="SM00698">
    <property type="entry name" value="MORN"/>
    <property type="match status" value="10"/>
</dbReference>
<dbReference type="PANTHER" id="PTHR23084:SF263">
    <property type="entry name" value="MORN REPEAT-CONTAINING PROTEIN 1"/>
    <property type="match status" value="1"/>
</dbReference>
<comment type="caution">
    <text evidence="2">The sequence shown here is derived from an EMBL/GenBank/DDBJ whole genome shotgun (WGS) entry which is preliminary data.</text>
</comment>
<dbReference type="Proteomes" id="UP000692954">
    <property type="component" value="Unassembled WGS sequence"/>
</dbReference>
<keyword evidence="1" id="KW-0677">Repeat</keyword>
<sequence>MKIFNDTIQDYIEKHSEITKMIDLNVLSQKPGFKIEQFNNLIYIGQMLDGKKHGTGILKVVGSYQIYIGEWKEDQKSGQGYEKFSNGAKYYGSYENNKQNGYGEYFWVNGEHYKGNWIDGKRSGYGEWISSNQYYKGEWNNDYVEGKGVYQSEKGDLYTGNFQASIKHGMGEELFANGDLFRGNFINGKPEGYGEYFWKCGSFYKGYFQNGMRHGHGLWQSSNQTLCEKYVGAYQFDKKQGYGEFTFINGTIYKGWFYDNHRQGFGEMFQKGIAIYQGDWEKDKYIEKSILNFQQKLKTLDNSAQYPKYTNADEIKELEDESNISEDQGTLQNSLIIPKKQKEKFRLATLNLDNKTISHRISPMKESLKLPQSSISSKKRVQSQNQCKKTIIQYNKNRAISTQIKLQKINQQPDQNWQYSTKKKGKIKLEKLK</sequence>
<dbReference type="AlphaFoldDB" id="A0A8S1QL30"/>
<evidence type="ECO:0000313" key="3">
    <source>
        <dbReference type="Proteomes" id="UP000692954"/>
    </source>
</evidence>
<dbReference type="InterPro" id="IPR003409">
    <property type="entry name" value="MORN"/>
</dbReference>
<proteinExistence type="predicted"/>
<name>A0A8S1QL30_9CILI</name>
<evidence type="ECO:0000256" key="1">
    <source>
        <dbReference type="ARBA" id="ARBA00022737"/>
    </source>
</evidence>
<evidence type="ECO:0000313" key="2">
    <source>
        <dbReference type="EMBL" id="CAD8115205.1"/>
    </source>
</evidence>
<keyword evidence="3" id="KW-1185">Reference proteome</keyword>
<organism evidence="2 3">
    <name type="scientific">Paramecium sonneborni</name>
    <dbReference type="NCBI Taxonomy" id="65129"/>
    <lineage>
        <taxon>Eukaryota</taxon>
        <taxon>Sar</taxon>
        <taxon>Alveolata</taxon>
        <taxon>Ciliophora</taxon>
        <taxon>Intramacronucleata</taxon>
        <taxon>Oligohymenophorea</taxon>
        <taxon>Peniculida</taxon>
        <taxon>Parameciidae</taxon>
        <taxon>Paramecium</taxon>
    </lineage>
</organism>
<dbReference type="OrthoDB" id="287158at2759"/>
<accession>A0A8S1QL30</accession>
<gene>
    <name evidence="2" type="ORF">PSON_ATCC_30995.1.T1070201</name>
</gene>
<dbReference type="EMBL" id="CAJJDN010000107">
    <property type="protein sequence ID" value="CAD8115205.1"/>
    <property type="molecule type" value="Genomic_DNA"/>
</dbReference>